<evidence type="ECO:0000256" key="6">
    <source>
        <dbReference type="ARBA" id="ARBA00047806"/>
    </source>
</evidence>
<evidence type="ECO:0000256" key="3">
    <source>
        <dbReference type="ARBA" id="ARBA00023002"/>
    </source>
</evidence>
<evidence type="ECO:0000256" key="5">
    <source>
        <dbReference type="ARBA" id="ARBA00030643"/>
    </source>
</evidence>
<keyword evidence="3" id="KW-0560">Oxidoreductase</keyword>
<dbReference type="GO" id="GO:0005737">
    <property type="term" value="C:cytoplasm"/>
    <property type="evidence" value="ECO:0007669"/>
    <property type="project" value="TreeGrafter"/>
</dbReference>
<evidence type="ECO:0000259" key="8">
    <source>
        <dbReference type="Pfam" id="PF01625"/>
    </source>
</evidence>
<dbReference type="InterPro" id="IPR036509">
    <property type="entry name" value="Met_Sox_Rdtase_MsrA_sf"/>
</dbReference>
<dbReference type="GO" id="GO:0008113">
    <property type="term" value="F:peptide-methionine (S)-S-oxide reductase activity"/>
    <property type="evidence" value="ECO:0007669"/>
    <property type="project" value="UniProtKB-EC"/>
</dbReference>
<dbReference type="Gene3D" id="3.30.1060.10">
    <property type="entry name" value="Peptide methionine sulphoxide reductase MsrA"/>
    <property type="match status" value="1"/>
</dbReference>
<name>A0A8S1J5S0_9CHLO</name>
<dbReference type="InterPro" id="IPR002569">
    <property type="entry name" value="Met_Sox_Rdtase_MsrA_dom"/>
</dbReference>
<dbReference type="OrthoDB" id="77405at2759"/>
<dbReference type="PROSITE" id="PS51257">
    <property type="entry name" value="PROKAR_LIPOPROTEIN"/>
    <property type="match status" value="1"/>
</dbReference>
<proteinExistence type="inferred from homology"/>
<evidence type="ECO:0000256" key="7">
    <source>
        <dbReference type="ARBA" id="ARBA00048782"/>
    </source>
</evidence>
<evidence type="ECO:0000313" key="10">
    <source>
        <dbReference type="Proteomes" id="UP000708148"/>
    </source>
</evidence>
<dbReference type="HAMAP" id="MF_01401">
    <property type="entry name" value="MsrA"/>
    <property type="match status" value="1"/>
</dbReference>
<comment type="caution">
    <text evidence="9">The sequence shown here is derived from an EMBL/GenBank/DDBJ whole genome shotgun (WGS) entry which is preliminary data.</text>
</comment>
<dbReference type="Pfam" id="PF01625">
    <property type="entry name" value="PMSR"/>
    <property type="match status" value="1"/>
</dbReference>
<gene>
    <name evidence="9" type="ORF">OSTQU699_LOCUS7884</name>
</gene>
<dbReference type="Proteomes" id="UP000708148">
    <property type="component" value="Unassembled WGS sequence"/>
</dbReference>
<keyword evidence="10" id="KW-1185">Reference proteome</keyword>
<comment type="catalytic activity">
    <reaction evidence="6">
        <text>L-methionyl-[protein] + [thioredoxin]-disulfide + H2O = L-methionyl-(S)-S-oxide-[protein] + [thioredoxin]-dithiol</text>
        <dbReference type="Rhea" id="RHEA:14217"/>
        <dbReference type="Rhea" id="RHEA-COMP:10698"/>
        <dbReference type="Rhea" id="RHEA-COMP:10700"/>
        <dbReference type="Rhea" id="RHEA-COMP:12313"/>
        <dbReference type="Rhea" id="RHEA-COMP:12315"/>
        <dbReference type="ChEBI" id="CHEBI:15377"/>
        <dbReference type="ChEBI" id="CHEBI:16044"/>
        <dbReference type="ChEBI" id="CHEBI:29950"/>
        <dbReference type="ChEBI" id="CHEBI:44120"/>
        <dbReference type="ChEBI" id="CHEBI:50058"/>
        <dbReference type="EC" id="1.8.4.11"/>
    </reaction>
</comment>
<dbReference type="GO" id="GO:0034599">
    <property type="term" value="P:cellular response to oxidative stress"/>
    <property type="evidence" value="ECO:0007669"/>
    <property type="project" value="TreeGrafter"/>
</dbReference>
<evidence type="ECO:0000256" key="4">
    <source>
        <dbReference type="ARBA" id="ARBA00030273"/>
    </source>
</evidence>
<dbReference type="PANTHER" id="PTHR42799">
    <property type="entry name" value="MITOCHONDRIAL PEPTIDE METHIONINE SULFOXIDE REDUCTASE"/>
    <property type="match status" value="1"/>
</dbReference>
<dbReference type="PANTHER" id="PTHR42799:SF2">
    <property type="entry name" value="MITOCHONDRIAL PEPTIDE METHIONINE SULFOXIDE REDUCTASE"/>
    <property type="match status" value="1"/>
</dbReference>
<evidence type="ECO:0000256" key="1">
    <source>
        <dbReference type="ARBA" id="ARBA00005591"/>
    </source>
</evidence>
<evidence type="ECO:0000256" key="2">
    <source>
        <dbReference type="ARBA" id="ARBA00012502"/>
    </source>
</evidence>
<dbReference type="SUPFAM" id="SSF55068">
    <property type="entry name" value="Peptide methionine sulfoxide reductase"/>
    <property type="match status" value="1"/>
</dbReference>
<dbReference type="NCBIfam" id="TIGR00401">
    <property type="entry name" value="msrA"/>
    <property type="match status" value="1"/>
</dbReference>
<comment type="similarity">
    <text evidence="1">Belongs to the MsrA Met sulfoxide reductase family.</text>
</comment>
<dbReference type="AlphaFoldDB" id="A0A8S1J5S0"/>
<organism evidence="9 10">
    <name type="scientific">Ostreobium quekettii</name>
    <dbReference type="NCBI Taxonomy" id="121088"/>
    <lineage>
        <taxon>Eukaryota</taxon>
        <taxon>Viridiplantae</taxon>
        <taxon>Chlorophyta</taxon>
        <taxon>core chlorophytes</taxon>
        <taxon>Ulvophyceae</taxon>
        <taxon>TCBD clade</taxon>
        <taxon>Bryopsidales</taxon>
        <taxon>Ostreobineae</taxon>
        <taxon>Ostreobiaceae</taxon>
        <taxon>Ostreobium</taxon>
    </lineage>
</organism>
<dbReference type="InterPro" id="IPR050162">
    <property type="entry name" value="MsrA_MetSO_reductase"/>
</dbReference>
<dbReference type="EC" id="1.8.4.11" evidence="2"/>
<reference evidence="9" key="1">
    <citation type="submission" date="2020-12" db="EMBL/GenBank/DDBJ databases">
        <authorList>
            <person name="Iha C."/>
        </authorList>
    </citation>
    <scope>NUCLEOTIDE SEQUENCE</scope>
</reference>
<feature type="domain" description="Peptide methionine sulphoxide reductase MsrA" evidence="8">
    <location>
        <begin position="26"/>
        <end position="161"/>
    </location>
</feature>
<evidence type="ECO:0000313" key="9">
    <source>
        <dbReference type="EMBL" id="CAD7702527.1"/>
    </source>
</evidence>
<dbReference type="EMBL" id="CAJHUC010001860">
    <property type="protein sequence ID" value="CAD7702527.1"/>
    <property type="molecule type" value="Genomic_DNA"/>
</dbReference>
<comment type="catalytic activity">
    <reaction evidence="7">
        <text>[thioredoxin]-disulfide + L-methionine + H2O = L-methionine (S)-S-oxide + [thioredoxin]-dithiol</text>
        <dbReference type="Rhea" id="RHEA:19993"/>
        <dbReference type="Rhea" id="RHEA-COMP:10698"/>
        <dbReference type="Rhea" id="RHEA-COMP:10700"/>
        <dbReference type="ChEBI" id="CHEBI:15377"/>
        <dbReference type="ChEBI" id="CHEBI:29950"/>
        <dbReference type="ChEBI" id="CHEBI:50058"/>
        <dbReference type="ChEBI" id="CHEBI:57844"/>
        <dbReference type="ChEBI" id="CHEBI:58772"/>
        <dbReference type="EC" id="1.8.4.11"/>
    </reaction>
</comment>
<protein>
    <recommendedName>
        <fullName evidence="2">peptide-methionine (S)-S-oxide reductase</fullName>
        <ecNumber evidence="2">1.8.4.11</ecNumber>
    </recommendedName>
    <alternativeName>
        <fullName evidence="5">Peptide-methionine (S)-S-oxide reductase</fullName>
    </alternativeName>
    <alternativeName>
        <fullName evidence="4">Protein-methionine-S-oxide reductase</fullName>
    </alternativeName>
</protein>
<sequence length="183" mass="20556">MGHFLSKSKKNKPFSWPPEGNTLPMATFAGGCFWGLQLAYQRVPGVVETCVGYSGGTADNPSYNEVCSGSTGHAEAVQMTYDPEKVTYDRLCELFFSRIDAYAKNRQGNDVGTQYRTGIYTHTKEQAKIAESHWPSGCAVEIKEFDKFWPAEVEHQRYLERGGRFGRKQNAAKMCNDPIRCYG</sequence>
<accession>A0A8S1J5S0</accession>